<reference evidence="3 4" key="1">
    <citation type="journal article" date="2013" name="Genome Announc.">
        <title>Draft Genome Sequence of 'Candidatus Halobonum tyrrellensis' Strain G22, Isolated from the Hypersaline Waters of Lake Tyrrell, Australia.</title>
        <authorList>
            <person name="Ugalde J.A."/>
            <person name="Narasingarao P."/>
            <person name="Kuo S."/>
            <person name="Podell S."/>
            <person name="Allen E.E."/>
        </authorList>
    </citation>
    <scope>NUCLEOTIDE SEQUENCE [LARGE SCALE GENOMIC DNA]</scope>
    <source>
        <strain evidence="3 4">G22</strain>
    </source>
</reference>
<feature type="non-terminal residue" evidence="3">
    <location>
        <position position="1"/>
    </location>
</feature>
<evidence type="ECO:0000313" key="4">
    <source>
        <dbReference type="Proteomes" id="UP000017840"/>
    </source>
</evidence>
<feature type="domain" description="TraC-like" evidence="2">
    <location>
        <begin position="43"/>
        <end position="232"/>
    </location>
</feature>
<gene>
    <name evidence="3" type="ORF">K933_12453</name>
</gene>
<comment type="caution">
    <text evidence="3">The sequence shown here is derived from an EMBL/GenBank/DDBJ whole genome shotgun (WGS) entry which is preliminary data.</text>
</comment>
<sequence>VLRTPDYVSPRELLAREVGGVITQIRMPLGGEEARDVPGVVAAHPEADAVERVDGAQVAVVHVGTVNLSQADDAAEEGAAIDLAARLDVNLSKTDTPAKVRIRRRHTADVSRQTEDLRDLEGDPSRGQVGFAADHANATVRTAVEEGVMDVDVFAETWVHPDEVASEADTTRLDRFATSSRVRPSPALRAEQFEELRHRVQSVRAATQPAEGTPPAVLSADGIVQVLREYWTDVEADAALSETTHADAVPPTPIDEAATETDEPVDHPEPGESGAQAAADGG</sequence>
<protein>
    <recommendedName>
        <fullName evidence="2">TraC-like domain-containing protein</fullName>
    </recommendedName>
</protein>
<dbReference type="Proteomes" id="UP000017840">
    <property type="component" value="Unassembled WGS sequence"/>
</dbReference>
<proteinExistence type="predicted"/>
<evidence type="ECO:0000256" key="1">
    <source>
        <dbReference type="SAM" id="MobiDB-lite"/>
    </source>
</evidence>
<name>V4HIK3_9EURY</name>
<feature type="region of interest" description="Disordered" evidence="1">
    <location>
        <begin position="241"/>
        <end position="282"/>
    </location>
</feature>
<dbReference type="AlphaFoldDB" id="V4HIK3"/>
<evidence type="ECO:0000313" key="3">
    <source>
        <dbReference type="EMBL" id="ESP87759.1"/>
    </source>
</evidence>
<feature type="non-terminal residue" evidence="3">
    <location>
        <position position="282"/>
    </location>
</feature>
<accession>V4HIK3</accession>
<dbReference type="Pfam" id="PF26593">
    <property type="entry name" value="TraC-like"/>
    <property type="match status" value="1"/>
</dbReference>
<keyword evidence="4" id="KW-1185">Reference proteome</keyword>
<dbReference type="InterPro" id="IPR058596">
    <property type="entry name" value="TraC-like_dom"/>
</dbReference>
<organism evidence="3 4">
    <name type="scientific">Candidatus Halobonum tyrrellensis G22</name>
    <dbReference type="NCBI Taxonomy" id="1324957"/>
    <lineage>
        <taxon>Archaea</taxon>
        <taxon>Methanobacteriati</taxon>
        <taxon>Methanobacteriota</taxon>
        <taxon>Stenosarchaea group</taxon>
        <taxon>Halobacteria</taxon>
        <taxon>Halobacteriales</taxon>
        <taxon>Haloferacaceae</taxon>
        <taxon>Candidatus Halobonum</taxon>
    </lineage>
</organism>
<evidence type="ECO:0000259" key="2">
    <source>
        <dbReference type="Pfam" id="PF26593"/>
    </source>
</evidence>
<dbReference type="EMBL" id="ASGZ01000045">
    <property type="protein sequence ID" value="ESP87759.1"/>
    <property type="molecule type" value="Genomic_DNA"/>
</dbReference>